<dbReference type="InterPro" id="IPR036390">
    <property type="entry name" value="WH_DNA-bd_sf"/>
</dbReference>
<name>A0A0H3FAU2_RAHSY</name>
<evidence type="ECO:0000313" key="7">
    <source>
        <dbReference type="Proteomes" id="UP000007257"/>
    </source>
</evidence>
<evidence type="ECO:0000313" key="8">
    <source>
        <dbReference type="Proteomes" id="UP001598201"/>
    </source>
</evidence>
<proteinExistence type="predicted"/>
<evidence type="ECO:0000256" key="2">
    <source>
        <dbReference type="ARBA" id="ARBA00023125"/>
    </source>
</evidence>
<dbReference type="GO" id="GO:0003700">
    <property type="term" value="F:DNA-binding transcription factor activity"/>
    <property type="evidence" value="ECO:0007669"/>
    <property type="project" value="InterPro"/>
</dbReference>
<keyword evidence="1" id="KW-0805">Transcription regulation</keyword>
<feature type="domain" description="HTH marR-type" evidence="4">
    <location>
        <begin position="13"/>
        <end position="149"/>
    </location>
</feature>
<reference evidence="5 7" key="2">
    <citation type="journal article" date="2012" name="J. Bacteriol.">
        <title>Complete Genome Sequence of Rahnella sp. Strain Y9602, a Gammaproteobacterium Isolate from Metal- and Radionuclide-Contaminated Soil.</title>
        <authorList>
            <person name="Martinez R.J."/>
            <person name="Bruce D."/>
            <person name="Detter C."/>
            <person name="Goodwin L.A."/>
            <person name="Han J."/>
            <person name="Han C.S."/>
            <person name="Held B."/>
            <person name="Land M.L."/>
            <person name="Mikhailova N."/>
            <person name="Nolan M."/>
            <person name="Pennacchio L."/>
            <person name="Pitluck S."/>
            <person name="Tapia R."/>
            <person name="Woyke T."/>
            <person name="Sobecky P.A."/>
        </authorList>
    </citation>
    <scope>NUCLEOTIDE SEQUENCE [LARGE SCALE GENOMIC DNA]</scope>
    <source>
        <strain evidence="5 7">Y9602</strain>
    </source>
</reference>
<dbReference type="EMBL" id="CP002505">
    <property type="protein sequence ID" value="ADW73255.1"/>
    <property type="molecule type" value="Genomic_DNA"/>
</dbReference>
<organism evidence="5 7">
    <name type="scientific">Rahnella sp. (strain Y9602)</name>
    <dbReference type="NCBI Taxonomy" id="2703885"/>
    <lineage>
        <taxon>Bacteria</taxon>
        <taxon>Pseudomonadati</taxon>
        <taxon>Pseudomonadota</taxon>
        <taxon>Gammaproteobacteria</taxon>
        <taxon>Enterobacterales</taxon>
        <taxon>Yersiniaceae</taxon>
        <taxon>Rahnella</taxon>
    </lineage>
</organism>
<dbReference type="Proteomes" id="UP001598201">
    <property type="component" value="Unassembled WGS sequence"/>
</dbReference>
<dbReference type="OrthoDB" id="5974674at2"/>
<keyword evidence="3" id="KW-0804">Transcription</keyword>
<evidence type="ECO:0000313" key="5">
    <source>
        <dbReference type="EMBL" id="ADW73255.1"/>
    </source>
</evidence>
<dbReference type="SUPFAM" id="SSF46785">
    <property type="entry name" value="Winged helix' DNA-binding domain"/>
    <property type="match status" value="1"/>
</dbReference>
<dbReference type="SMART" id="SM00347">
    <property type="entry name" value="HTH_MARR"/>
    <property type="match status" value="1"/>
</dbReference>
<evidence type="ECO:0000256" key="1">
    <source>
        <dbReference type="ARBA" id="ARBA00023015"/>
    </source>
</evidence>
<reference evidence="6 8" key="3">
    <citation type="submission" date="2024-09" db="EMBL/GenBank/DDBJ databases">
        <title>Genomes of Rahnella.</title>
        <authorList>
            <person name="Mnguni F.C."/>
            <person name="Shin G.Y."/>
            <person name="Coutinho T."/>
        </authorList>
    </citation>
    <scope>NUCLEOTIDE SEQUENCE [LARGE SCALE GENOMIC DNA]</scope>
    <source>
        <strain evidence="6 8">20WA0057</strain>
    </source>
</reference>
<dbReference type="Gene3D" id="1.10.10.10">
    <property type="entry name" value="Winged helix-like DNA-binding domain superfamily/Winged helix DNA-binding domain"/>
    <property type="match status" value="1"/>
</dbReference>
<dbReference type="Proteomes" id="UP000007257">
    <property type="component" value="Chromosome"/>
</dbReference>
<dbReference type="KEGG" id="rah:Rahaq_1635"/>
<keyword evidence="8" id="KW-1185">Reference proteome</keyword>
<protein>
    <submittedName>
        <fullName evidence="6">MarR family winged helix-turn-helix transcriptional regulator</fullName>
    </submittedName>
    <submittedName>
        <fullName evidence="5">Regulatory protein MarR</fullName>
    </submittedName>
</protein>
<dbReference type="Pfam" id="PF01047">
    <property type="entry name" value="MarR"/>
    <property type="match status" value="1"/>
</dbReference>
<evidence type="ECO:0000259" key="4">
    <source>
        <dbReference type="PROSITE" id="PS50995"/>
    </source>
</evidence>
<dbReference type="InterPro" id="IPR036388">
    <property type="entry name" value="WH-like_DNA-bd_sf"/>
</dbReference>
<keyword evidence="2" id="KW-0238">DNA-binding</keyword>
<dbReference type="PANTHER" id="PTHR42756:SF1">
    <property type="entry name" value="TRANSCRIPTIONAL REPRESSOR OF EMRAB OPERON"/>
    <property type="match status" value="1"/>
</dbReference>
<evidence type="ECO:0000313" key="6">
    <source>
        <dbReference type="EMBL" id="MFD3226672.1"/>
    </source>
</evidence>
<accession>A0A0H3FAU2</accession>
<dbReference type="RefSeq" id="WP_013574957.1">
    <property type="nucleotide sequence ID" value="NC_015061.1"/>
</dbReference>
<dbReference type="AlphaFoldDB" id="A0A0H3FAU2"/>
<dbReference type="GO" id="GO:0003677">
    <property type="term" value="F:DNA binding"/>
    <property type="evidence" value="ECO:0007669"/>
    <property type="project" value="UniProtKB-KW"/>
</dbReference>
<dbReference type="PANTHER" id="PTHR42756">
    <property type="entry name" value="TRANSCRIPTIONAL REGULATOR, MARR"/>
    <property type="match status" value="1"/>
</dbReference>
<reference evidence="7" key="1">
    <citation type="submission" date="2011-01" db="EMBL/GenBank/DDBJ databases">
        <title>Complete sequence of chromosome of Rahnella sp. Y9602.</title>
        <authorList>
            <consortium name="US DOE Joint Genome Institute"/>
            <person name="Lucas S."/>
            <person name="Copeland A."/>
            <person name="Lapidus A."/>
            <person name="Cheng J.-F."/>
            <person name="Goodwin L."/>
            <person name="Pitluck S."/>
            <person name="Lu M."/>
            <person name="Detter J.C."/>
            <person name="Han C."/>
            <person name="Tapia R."/>
            <person name="Land M."/>
            <person name="Hauser L."/>
            <person name="Kyrpides N."/>
            <person name="Ivanova N."/>
            <person name="Ovchinnikova G."/>
            <person name="Pagani I."/>
            <person name="Sobecky P.A."/>
            <person name="Martinez R.J."/>
            <person name="Woyke T."/>
        </authorList>
    </citation>
    <scope>NUCLEOTIDE SEQUENCE [LARGE SCALE GENOMIC DNA]</scope>
    <source>
        <strain evidence="7">Y9602</strain>
    </source>
</reference>
<dbReference type="InterPro" id="IPR000835">
    <property type="entry name" value="HTH_MarR-typ"/>
</dbReference>
<gene>
    <name evidence="5" type="ordered locus">Rahaq_1635</name>
    <name evidence="6" type="ORF">ACFPK4_24325</name>
</gene>
<dbReference type="HOGENOM" id="CLU_083287_15_4_6"/>
<evidence type="ECO:0000256" key="3">
    <source>
        <dbReference type="ARBA" id="ARBA00023163"/>
    </source>
</evidence>
<dbReference type="eggNOG" id="COG1846">
    <property type="taxonomic scope" value="Bacteria"/>
</dbReference>
<sequence length="160" mass="18444">MKRVQNTHKPDYFDDLHDTLLAIVGAFNRPQRDEIMIKNSGINIDRALFPLLVLIGRFGPIGVGELADRVGRDYTTVSRQVTKLGQMGLTHRQRNVKDKRINEAVVTPEGKMMTDKIDHTRALIYNDIFNSWPDNDRVEFERLLKNFVHDFNALEPIKSV</sequence>
<dbReference type="PROSITE" id="PS50995">
    <property type="entry name" value="HTH_MARR_2"/>
    <property type="match status" value="1"/>
</dbReference>
<dbReference type="EMBL" id="JBHUCJ010000100">
    <property type="protein sequence ID" value="MFD3226672.1"/>
    <property type="molecule type" value="Genomic_DNA"/>
</dbReference>